<dbReference type="SUPFAM" id="SSF50985">
    <property type="entry name" value="RCC1/BLIP-II"/>
    <property type="match status" value="1"/>
</dbReference>
<dbReference type="InterPro" id="IPR009091">
    <property type="entry name" value="RCC1/BLIP-II"/>
</dbReference>
<evidence type="ECO:0000313" key="5">
    <source>
        <dbReference type="EMBL" id="KAJ3698844.1"/>
    </source>
</evidence>
<feature type="domain" description="RCC1-like" evidence="4">
    <location>
        <begin position="27"/>
        <end position="402"/>
    </location>
</feature>
<dbReference type="InterPro" id="IPR058923">
    <property type="entry name" value="RCC1-like_dom"/>
</dbReference>
<evidence type="ECO:0000313" key="6">
    <source>
        <dbReference type="Proteomes" id="UP001210211"/>
    </source>
</evidence>
<feature type="repeat" description="RCC1" evidence="2">
    <location>
        <begin position="182"/>
        <end position="236"/>
    </location>
</feature>
<dbReference type="PROSITE" id="PS50012">
    <property type="entry name" value="RCC1_3"/>
    <property type="match status" value="7"/>
</dbReference>
<organism evidence="5 6">
    <name type="scientific">Rhynchospora tenuis</name>
    <dbReference type="NCBI Taxonomy" id="198213"/>
    <lineage>
        <taxon>Eukaryota</taxon>
        <taxon>Viridiplantae</taxon>
        <taxon>Streptophyta</taxon>
        <taxon>Embryophyta</taxon>
        <taxon>Tracheophyta</taxon>
        <taxon>Spermatophyta</taxon>
        <taxon>Magnoliopsida</taxon>
        <taxon>Liliopsida</taxon>
        <taxon>Poales</taxon>
        <taxon>Cyperaceae</taxon>
        <taxon>Cyperoideae</taxon>
        <taxon>Rhynchosporeae</taxon>
        <taxon>Rhynchospora</taxon>
    </lineage>
</organism>
<accession>A0AAD6ERW9</accession>
<feature type="repeat" description="RCC1" evidence="2">
    <location>
        <begin position="76"/>
        <end position="127"/>
    </location>
</feature>
<keyword evidence="6" id="KW-1185">Reference proteome</keyword>
<dbReference type="Gene3D" id="2.130.10.30">
    <property type="entry name" value="Regulator of chromosome condensation 1/beta-lactamase-inhibitor protein II"/>
    <property type="match status" value="2"/>
</dbReference>
<feature type="repeat" description="RCC1" evidence="2">
    <location>
        <begin position="280"/>
        <end position="350"/>
    </location>
</feature>
<name>A0AAD6ERW9_9POAL</name>
<feature type="repeat" description="RCC1" evidence="2">
    <location>
        <begin position="22"/>
        <end position="75"/>
    </location>
</feature>
<evidence type="ECO:0000256" key="2">
    <source>
        <dbReference type="PROSITE-ProRule" id="PRU00235"/>
    </source>
</evidence>
<feature type="repeat" description="RCC1" evidence="2">
    <location>
        <begin position="128"/>
        <end position="181"/>
    </location>
</feature>
<evidence type="ECO:0000259" key="4">
    <source>
        <dbReference type="Pfam" id="PF25390"/>
    </source>
</evidence>
<dbReference type="EMBL" id="JAMRDG010000001">
    <property type="protein sequence ID" value="KAJ3698844.1"/>
    <property type="molecule type" value="Genomic_DNA"/>
</dbReference>
<feature type="region of interest" description="Disordered" evidence="3">
    <location>
        <begin position="1"/>
        <end position="22"/>
    </location>
</feature>
<dbReference type="InterPro" id="IPR051625">
    <property type="entry name" value="Signaling_Regulatory_Domain"/>
</dbReference>
<reference evidence="5 6" key="1">
    <citation type="journal article" date="2022" name="Cell">
        <title>Repeat-based holocentromeres influence genome architecture and karyotype evolution.</title>
        <authorList>
            <person name="Hofstatter P.G."/>
            <person name="Thangavel G."/>
            <person name="Lux T."/>
            <person name="Neumann P."/>
            <person name="Vondrak T."/>
            <person name="Novak P."/>
            <person name="Zhang M."/>
            <person name="Costa L."/>
            <person name="Castellani M."/>
            <person name="Scott A."/>
            <person name="Toegelov H."/>
            <person name="Fuchs J."/>
            <person name="Mata-Sucre Y."/>
            <person name="Dias Y."/>
            <person name="Vanzela A.L.L."/>
            <person name="Huettel B."/>
            <person name="Almeida C.C.S."/>
            <person name="Simkova H."/>
            <person name="Souza G."/>
            <person name="Pedrosa-Harand A."/>
            <person name="Macas J."/>
            <person name="Mayer K.F.X."/>
            <person name="Houben A."/>
            <person name="Marques A."/>
        </authorList>
    </citation>
    <scope>NUCLEOTIDE SEQUENCE [LARGE SCALE GENOMIC DNA]</scope>
    <source>
        <strain evidence="5">RhyTen1mFocal</strain>
    </source>
</reference>
<dbReference type="InterPro" id="IPR000408">
    <property type="entry name" value="Reg_chr_condens"/>
</dbReference>
<dbReference type="PANTHER" id="PTHR22872">
    <property type="entry name" value="BTK-BINDING PROTEIN-RELATED"/>
    <property type="match status" value="1"/>
</dbReference>
<dbReference type="Pfam" id="PF25390">
    <property type="entry name" value="WD40_RLD"/>
    <property type="match status" value="1"/>
</dbReference>
<feature type="region of interest" description="Disordered" evidence="3">
    <location>
        <begin position="295"/>
        <end position="317"/>
    </location>
</feature>
<protein>
    <recommendedName>
        <fullName evidence="4">RCC1-like domain-containing protein</fullName>
    </recommendedName>
</protein>
<dbReference type="PRINTS" id="PR00633">
    <property type="entry name" value="RCCNDNSATION"/>
</dbReference>
<sequence>MEEVSSSKYSGNESKEEDEEAGEVWGWSWGAGTDGQLGTGFFQDEHLPQPLRFFPPLSIARIACGGAHSIALTGDGRVLSWGRSDHGQLGHGDHNNCGKPKLLKFFEGSKLKCVSAGWSHSAFVTDTGRLFTCGNGYFGQLGNGEIQSCNVPSEVTFFSSKDAEVEDIACGMRHTLALANGNRVYGFGSNRYGQVGNIAVGAQKSCKLPELTDGFENCKVQALFANGDHSAALTDNGQLYIWGRAFTGKVNYFHPRIVHSSSKFSQVALGWHHAVLLSDGEVYMMGNYRHVQHRGSTSANVVPDQSRPSLTTGANENPPLLSLQKVEVLKGVRVVQIASGAEHSALLTDKGSIMTWGWGEHGQLGLGDTCDQALPQTVNLEEASSLATVRLALYCGSGFTIVTR</sequence>
<comment type="caution">
    <text evidence="5">The sequence shown here is derived from an EMBL/GenBank/DDBJ whole genome shotgun (WGS) entry which is preliminary data.</text>
</comment>
<keyword evidence="1" id="KW-0677">Repeat</keyword>
<dbReference type="PROSITE" id="PS00626">
    <property type="entry name" value="RCC1_2"/>
    <property type="match status" value="3"/>
</dbReference>
<dbReference type="Proteomes" id="UP001210211">
    <property type="component" value="Unassembled WGS sequence"/>
</dbReference>
<feature type="compositionally biased region" description="Polar residues" evidence="3">
    <location>
        <begin position="306"/>
        <end position="315"/>
    </location>
</feature>
<feature type="repeat" description="RCC1" evidence="2">
    <location>
        <begin position="351"/>
        <end position="404"/>
    </location>
</feature>
<feature type="repeat" description="RCC1" evidence="2">
    <location>
        <begin position="237"/>
        <end position="280"/>
    </location>
</feature>
<gene>
    <name evidence="5" type="ORF">LUZ61_002549</name>
</gene>
<proteinExistence type="predicted"/>
<evidence type="ECO:0000256" key="3">
    <source>
        <dbReference type="SAM" id="MobiDB-lite"/>
    </source>
</evidence>
<evidence type="ECO:0000256" key="1">
    <source>
        <dbReference type="ARBA" id="ARBA00022737"/>
    </source>
</evidence>
<dbReference type="AlphaFoldDB" id="A0AAD6ERW9"/>
<feature type="compositionally biased region" description="Polar residues" evidence="3">
    <location>
        <begin position="1"/>
        <end position="12"/>
    </location>
</feature>